<dbReference type="InterPro" id="IPR002347">
    <property type="entry name" value="SDR_fam"/>
</dbReference>
<protein>
    <submittedName>
        <fullName evidence="4">Glucose 1-dehydrogenase</fullName>
        <ecNumber evidence="4">1.1.1.47</ecNumber>
    </submittedName>
</protein>
<keyword evidence="2 4" id="KW-0560">Oxidoreductase</keyword>
<name>A0A7C9UXW4_9PROT</name>
<dbReference type="PRINTS" id="PR00081">
    <property type="entry name" value="GDHRDH"/>
</dbReference>
<dbReference type="InterPro" id="IPR036291">
    <property type="entry name" value="NAD(P)-bd_dom_sf"/>
</dbReference>
<dbReference type="EC" id="1.1.1.47" evidence="4"/>
<evidence type="ECO:0000256" key="2">
    <source>
        <dbReference type="ARBA" id="ARBA00023002"/>
    </source>
</evidence>
<keyword evidence="5" id="KW-1185">Reference proteome</keyword>
<dbReference type="NCBIfam" id="NF005559">
    <property type="entry name" value="PRK07231.1"/>
    <property type="match status" value="1"/>
</dbReference>
<dbReference type="InterPro" id="IPR057326">
    <property type="entry name" value="KR_dom"/>
</dbReference>
<reference evidence="4 5" key="1">
    <citation type="submission" date="2020-02" db="EMBL/GenBank/DDBJ databases">
        <authorList>
            <person name="Dziuba M."/>
            <person name="Kuznetsov B."/>
            <person name="Mardanov A."/>
            <person name="Ravin N."/>
            <person name="Grouzdev D."/>
        </authorList>
    </citation>
    <scope>NUCLEOTIDE SEQUENCE [LARGE SCALE GENOMIC DNA]</scope>
    <source>
        <strain evidence="4 5">SpK</strain>
    </source>
</reference>
<dbReference type="SUPFAM" id="SSF51735">
    <property type="entry name" value="NAD(P)-binding Rossmann-fold domains"/>
    <property type="match status" value="1"/>
</dbReference>
<dbReference type="AlphaFoldDB" id="A0A7C9UXW4"/>
<comment type="caution">
    <text evidence="4">The sequence shown here is derived from an EMBL/GenBank/DDBJ whole genome shotgun (WGS) entry which is preliminary data.</text>
</comment>
<feature type="domain" description="Ketoreductase" evidence="3">
    <location>
        <begin position="12"/>
        <end position="187"/>
    </location>
</feature>
<dbReference type="PRINTS" id="PR00080">
    <property type="entry name" value="SDRFAMILY"/>
</dbReference>
<evidence type="ECO:0000313" key="5">
    <source>
        <dbReference type="Proteomes" id="UP000480684"/>
    </source>
</evidence>
<sequence length="252" mass="25670">MGKVNGDRLAGKAALVTGASRGIGAAIARAFAAQGARVTVGYHSNAQAAAQVVAEIGGDAFAVALDVADRASVETALDAVVARFGRLDVLVNNAGILKQTPFLEIDEAEWDSMLAVNLKGVFLCTQGAARRFGPEGGAVVNLSSMGGQMGGPKAPHYAAAKAAVISFTRSTARLLAPNVRVNAIAPGFIRTEMYEHIMAQGHTTEDAVVAGVPLARVGEPADVAEAAVFLASDAASYVTGQVINVNGGVLMV</sequence>
<dbReference type="InterPro" id="IPR020904">
    <property type="entry name" value="Sc_DH/Rdtase_CS"/>
</dbReference>
<comment type="similarity">
    <text evidence="1">Belongs to the short-chain dehydrogenases/reductases (SDR) family.</text>
</comment>
<dbReference type="SMART" id="SM00822">
    <property type="entry name" value="PKS_KR"/>
    <property type="match status" value="1"/>
</dbReference>
<dbReference type="PANTHER" id="PTHR42760">
    <property type="entry name" value="SHORT-CHAIN DEHYDROGENASES/REDUCTASES FAMILY MEMBER"/>
    <property type="match status" value="1"/>
</dbReference>
<accession>A0A7C9UXW4</accession>
<dbReference type="Proteomes" id="UP000480684">
    <property type="component" value="Unassembled WGS sequence"/>
</dbReference>
<organism evidence="4 5">
    <name type="scientific">Magnetospirillum aberrantis SpK</name>
    <dbReference type="NCBI Taxonomy" id="908842"/>
    <lineage>
        <taxon>Bacteria</taxon>
        <taxon>Pseudomonadati</taxon>
        <taxon>Pseudomonadota</taxon>
        <taxon>Alphaproteobacteria</taxon>
        <taxon>Rhodospirillales</taxon>
        <taxon>Rhodospirillaceae</taxon>
        <taxon>Magnetospirillum</taxon>
    </lineage>
</organism>
<evidence type="ECO:0000259" key="3">
    <source>
        <dbReference type="SMART" id="SM00822"/>
    </source>
</evidence>
<gene>
    <name evidence="4" type="ORF">G4223_13725</name>
</gene>
<evidence type="ECO:0000313" key="4">
    <source>
        <dbReference type="EMBL" id="NFV81172.1"/>
    </source>
</evidence>
<dbReference type="Gene3D" id="3.40.50.720">
    <property type="entry name" value="NAD(P)-binding Rossmann-like Domain"/>
    <property type="match status" value="1"/>
</dbReference>
<dbReference type="FunFam" id="3.40.50.720:FF:000084">
    <property type="entry name" value="Short-chain dehydrogenase reductase"/>
    <property type="match status" value="1"/>
</dbReference>
<dbReference type="GO" id="GO:0047936">
    <property type="term" value="F:glucose 1-dehydrogenase [NAD(P)+] activity"/>
    <property type="evidence" value="ECO:0007669"/>
    <property type="project" value="UniProtKB-EC"/>
</dbReference>
<dbReference type="EMBL" id="JAAIYP010000039">
    <property type="protein sequence ID" value="NFV81172.1"/>
    <property type="molecule type" value="Genomic_DNA"/>
</dbReference>
<dbReference type="PANTHER" id="PTHR42760:SF133">
    <property type="entry name" value="3-OXOACYL-[ACYL-CARRIER-PROTEIN] REDUCTASE"/>
    <property type="match status" value="1"/>
</dbReference>
<proteinExistence type="inferred from homology"/>
<dbReference type="Pfam" id="PF13561">
    <property type="entry name" value="adh_short_C2"/>
    <property type="match status" value="1"/>
</dbReference>
<dbReference type="PROSITE" id="PS00061">
    <property type="entry name" value="ADH_SHORT"/>
    <property type="match status" value="1"/>
</dbReference>
<evidence type="ECO:0000256" key="1">
    <source>
        <dbReference type="ARBA" id="ARBA00006484"/>
    </source>
</evidence>